<name>A0AAD5H343_9CHLO</name>
<feature type="transmembrane region" description="Helical" evidence="7">
    <location>
        <begin position="97"/>
        <end position="115"/>
    </location>
</feature>
<dbReference type="EMBL" id="JADXDR010000055">
    <property type="protein sequence ID" value="KAI7842166.1"/>
    <property type="molecule type" value="Genomic_DNA"/>
</dbReference>
<evidence type="ECO:0000256" key="7">
    <source>
        <dbReference type="SAM" id="Phobius"/>
    </source>
</evidence>
<dbReference type="AlphaFoldDB" id="A0AAD5H343"/>
<keyword evidence="9" id="KW-1185">Reference proteome</keyword>
<dbReference type="InterPro" id="IPR047623">
    <property type="entry name" value="SatP"/>
</dbReference>
<feature type="region of interest" description="Disordered" evidence="6">
    <location>
        <begin position="237"/>
        <end position="262"/>
    </location>
</feature>
<reference evidence="8" key="1">
    <citation type="submission" date="2020-11" db="EMBL/GenBank/DDBJ databases">
        <title>Chlorella ohadii genome sequencing and assembly.</title>
        <authorList>
            <person name="Murik O."/>
            <person name="Treves H."/>
            <person name="Kedem I."/>
            <person name="Shotland Y."/>
            <person name="Kaplan A."/>
        </authorList>
    </citation>
    <scope>NUCLEOTIDE SEQUENCE</scope>
    <source>
        <strain evidence="8">1</strain>
    </source>
</reference>
<feature type="transmembrane region" description="Helical" evidence="7">
    <location>
        <begin position="71"/>
        <end position="90"/>
    </location>
</feature>
<keyword evidence="3 7" id="KW-0812">Transmembrane</keyword>
<proteinExistence type="inferred from homology"/>
<comment type="caution">
    <text evidence="8">The sequence shown here is derived from an EMBL/GenBank/DDBJ whole genome shotgun (WGS) entry which is preliminary data.</text>
</comment>
<comment type="subcellular location">
    <subcellularLocation>
        <location evidence="1">Membrane</location>
        <topology evidence="1">Multi-pass membrane protein</topology>
    </subcellularLocation>
</comment>
<dbReference type="PANTHER" id="PTHR30178:SF3">
    <property type="entry name" value="SUCCINATE-ACETATE_PROTON SYMPORTER SATP"/>
    <property type="match status" value="1"/>
</dbReference>
<evidence type="ECO:0000256" key="3">
    <source>
        <dbReference type="ARBA" id="ARBA00022692"/>
    </source>
</evidence>
<evidence type="ECO:0000256" key="2">
    <source>
        <dbReference type="ARBA" id="ARBA00005587"/>
    </source>
</evidence>
<evidence type="ECO:0000256" key="6">
    <source>
        <dbReference type="SAM" id="MobiDB-lite"/>
    </source>
</evidence>
<comment type="similarity">
    <text evidence="2">Belongs to the acetate uptake transporter (AceTr) (TC 2.A.96) family.</text>
</comment>
<feature type="transmembrane region" description="Helical" evidence="7">
    <location>
        <begin position="135"/>
        <end position="152"/>
    </location>
</feature>
<evidence type="ECO:0000313" key="8">
    <source>
        <dbReference type="EMBL" id="KAI7842166.1"/>
    </source>
</evidence>
<evidence type="ECO:0000256" key="5">
    <source>
        <dbReference type="ARBA" id="ARBA00023136"/>
    </source>
</evidence>
<dbReference type="Pfam" id="PF01184">
    <property type="entry name" value="Gpr1_Fun34_YaaH"/>
    <property type="match status" value="1"/>
</dbReference>
<evidence type="ECO:0000256" key="1">
    <source>
        <dbReference type="ARBA" id="ARBA00004141"/>
    </source>
</evidence>
<feature type="transmembrane region" description="Helical" evidence="7">
    <location>
        <begin position="189"/>
        <end position="209"/>
    </location>
</feature>
<dbReference type="InterPro" id="IPR000791">
    <property type="entry name" value="Gpr1/Fun34/SatP-like"/>
</dbReference>
<gene>
    <name evidence="8" type="ORF">COHA_004189</name>
</gene>
<dbReference type="NCBIfam" id="NF038013">
    <property type="entry name" value="AceTr_1"/>
    <property type="match status" value="1"/>
</dbReference>
<feature type="transmembrane region" description="Helical" evidence="7">
    <location>
        <begin position="159"/>
        <end position="177"/>
    </location>
</feature>
<dbReference type="GO" id="GO:0005886">
    <property type="term" value="C:plasma membrane"/>
    <property type="evidence" value="ECO:0007669"/>
    <property type="project" value="TreeGrafter"/>
</dbReference>
<dbReference type="GO" id="GO:0071422">
    <property type="term" value="P:succinate transmembrane transport"/>
    <property type="evidence" value="ECO:0007669"/>
    <property type="project" value="TreeGrafter"/>
</dbReference>
<dbReference type="Proteomes" id="UP001205105">
    <property type="component" value="Unassembled WGS sequence"/>
</dbReference>
<protein>
    <recommendedName>
        <fullName evidence="10">GPR1/FUN34/yaaH family-domain-containing protein</fullName>
    </recommendedName>
</protein>
<evidence type="ECO:0000256" key="4">
    <source>
        <dbReference type="ARBA" id="ARBA00022989"/>
    </source>
</evidence>
<sequence length="262" mass="27751">MSSTNNGEVLILLADRLQGLQQELRTIRSEGVKSNPATADPTALGLFGFALTTALLQGPFTTLTEPTSSQIAMGFGFFFGGLAQFCAGLLNYQRRNTFGCVAFCCFGAFWMSIAIYETLVFGKVYAPVPNEGKQLMLAMWGILTFLLWLCTFKLTIATSAVFLTLSLLFFFLAGGVGTSQSARNFTKFAGAWGFLVAAIAFYDGIAALLKDAYGRSILPVGPLSKPAPAPVQVGSLLPGSASPSPPGTGKFSDGKLSMSMVV</sequence>
<dbReference type="PANTHER" id="PTHR30178">
    <property type="entry name" value="INNER MEMBRANE PROTEIN YAAH"/>
    <property type="match status" value="1"/>
</dbReference>
<accession>A0AAD5H343</accession>
<dbReference type="GO" id="GO:0015360">
    <property type="term" value="F:acetate:proton symporter activity"/>
    <property type="evidence" value="ECO:0007669"/>
    <property type="project" value="TreeGrafter"/>
</dbReference>
<evidence type="ECO:0000313" key="9">
    <source>
        <dbReference type="Proteomes" id="UP001205105"/>
    </source>
</evidence>
<keyword evidence="4 7" id="KW-1133">Transmembrane helix</keyword>
<keyword evidence="5 7" id="KW-0472">Membrane</keyword>
<organism evidence="8 9">
    <name type="scientific">Chlorella ohadii</name>
    <dbReference type="NCBI Taxonomy" id="2649997"/>
    <lineage>
        <taxon>Eukaryota</taxon>
        <taxon>Viridiplantae</taxon>
        <taxon>Chlorophyta</taxon>
        <taxon>core chlorophytes</taxon>
        <taxon>Trebouxiophyceae</taxon>
        <taxon>Chlorellales</taxon>
        <taxon>Chlorellaceae</taxon>
        <taxon>Chlorella clade</taxon>
        <taxon>Chlorella</taxon>
    </lineage>
</organism>
<evidence type="ECO:0008006" key="10">
    <source>
        <dbReference type="Google" id="ProtNLM"/>
    </source>
</evidence>